<reference evidence="3" key="1">
    <citation type="journal article" date="2007" name="PLoS Genet.">
        <title>Patterns and implications of gene gain and loss in the evolution of Prochlorococcus.</title>
        <authorList>
            <person name="Kettler G.C."/>
            <person name="Martiny A.C."/>
            <person name="Huang K."/>
            <person name="Zucker J."/>
            <person name="Coleman M.L."/>
            <person name="Rodrigue S."/>
            <person name="Chen F."/>
            <person name="Lapidus A."/>
            <person name="Ferriera S."/>
            <person name="Johnson J."/>
            <person name="Steglich C."/>
            <person name="Church G.M."/>
            <person name="Richardson P."/>
            <person name="Chisholm S.W."/>
        </authorList>
    </citation>
    <scope>NUCLEOTIDE SEQUENCE [LARGE SCALE GENOMIC DNA]</scope>
    <source>
        <strain evidence="3">NATL1A</strain>
    </source>
</reference>
<dbReference type="RefSeq" id="WP_011294931.1">
    <property type="nucleotide sequence ID" value="NC_008819.1"/>
</dbReference>
<evidence type="ECO:0000313" key="2">
    <source>
        <dbReference type="EMBL" id="ABM76253.1"/>
    </source>
</evidence>
<dbReference type="eggNOG" id="ENOG5032DVB">
    <property type="taxonomic scope" value="Bacteria"/>
</dbReference>
<dbReference type="KEGG" id="pme:NATL1_16971"/>
<evidence type="ECO:0000313" key="3">
    <source>
        <dbReference type="Proteomes" id="UP000002592"/>
    </source>
</evidence>
<organism evidence="2 3">
    <name type="scientific">Prochlorococcus marinus (strain NATL1A)</name>
    <dbReference type="NCBI Taxonomy" id="167555"/>
    <lineage>
        <taxon>Bacteria</taxon>
        <taxon>Bacillati</taxon>
        <taxon>Cyanobacteriota</taxon>
        <taxon>Cyanophyceae</taxon>
        <taxon>Synechococcales</taxon>
        <taxon>Prochlorococcaceae</taxon>
        <taxon>Prochlorococcus</taxon>
    </lineage>
</organism>
<proteinExistence type="predicted"/>
<sequence length="55" mass="6135">MSASSQPEPRSMKWESSGELAQRDLSELVTRLLDVESSNNSDELTRLSSKYDGES</sequence>
<dbReference type="EMBL" id="CP000553">
    <property type="protein sequence ID" value="ABM76253.1"/>
    <property type="molecule type" value="Genomic_DNA"/>
</dbReference>
<gene>
    <name evidence="2" type="ordered locus">NATL1_16971</name>
</gene>
<evidence type="ECO:0000256" key="1">
    <source>
        <dbReference type="SAM" id="MobiDB-lite"/>
    </source>
</evidence>
<dbReference type="HOGENOM" id="CLU_205408_0_0_3"/>
<protein>
    <submittedName>
        <fullName evidence="2">Uncharacterized protein</fullName>
    </submittedName>
</protein>
<accession>A2C443</accession>
<dbReference type="AlphaFoldDB" id="A2C443"/>
<dbReference type="Proteomes" id="UP000002592">
    <property type="component" value="Chromosome"/>
</dbReference>
<name>A2C443_PROM1</name>
<feature type="region of interest" description="Disordered" evidence="1">
    <location>
        <begin position="1"/>
        <end position="20"/>
    </location>
</feature>